<dbReference type="AlphaFoldDB" id="A0AAV4NKJ7"/>
<proteinExistence type="predicted"/>
<sequence>MSPVRPGEKPVLNQVLTLNSSHHIQIPMEISSGSNGQKTGIEMMGMLILHSRNLPPHFNEIPVHSIQMAAVEGHEQWKFYHPSIAPPLRIGCNY</sequence>
<comment type="caution">
    <text evidence="1">The sequence shown here is derived from an EMBL/GenBank/DDBJ whole genome shotgun (WGS) entry which is preliminary data.</text>
</comment>
<dbReference type="EMBL" id="BPLR01021051">
    <property type="protein sequence ID" value="GIX85329.1"/>
    <property type="molecule type" value="Genomic_DNA"/>
</dbReference>
<evidence type="ECO:0000313" key="1">
    <source>
        <dbReference type="EMBL" id="GIX85329.1"/>
    </source>
</evidence>
<gene>
    <name evidence="1" type="ORF">CEXT_235131</name>
</gene>
<evidence type="ECO:0000313" key="2">
    <source>
        <dbReference type="Proteomes" id="UP001054945"/>
    </source>
</evidence>
<reference evidence="1 2" key="1">
    <citation type="submission" date="2021-06" db="EMBL/GenBank/DDBJ databases">
        <title>Caerostris extrusa draft genome.</title>
        <authorList>
            <person name="Kono N."/>
            <person name="Arakawa K."/>
        </authorList>
    </citation>
    <scope>NUCLEOTIDE SEQUENCE [LARGE SCALE GENOMIC DNA]</scope>
</reference>
<dbReference type="Proteomes" id="UP001054945">
    <property type="component" value="Unassembled WGS sequence"/>
</dbReference>
<name>A0AAV4NKJ7_CAEEX</name>
<protein>
    <submittedName>
        <fullName evidence="1">Uncharacterized protein</fullName>
    </submittedName>
</protein>
<organism evidence="1 2">
    <name type="scientific">Caerostris extrusa</name>
    <name type="common">Bark spider</name>
    <name type="synonym">Caerostris bankana</name>
    <dbReference type="NCBI Taxonomy" id="172846"/>
    <lineage>
        <taxon>Eukaryota</taxon>
        <taxon>Metazoa</taxon>
        <taxon>Ecdysozoa</taxon>
        <taxon>Arthropoda</taxon>
        <taxon>Chelicerata</taxon>
        <taxon>Arachnida</taxon>
        <taxon>Araneae</taxon>
        <taxon>Araneomorphae</taxon>
        <taxon>Entelegynae</taxon>
        <taxon>Araneoidea</taxon>
        <taxon>Araneidae</taxon>
        <taxon>Caerostris</taxon>
    </lineage>
</organism>
<keyword evidence="2" id="KW-1185">Reference proteome</keyword>
<accession>A0AAV4NKJ7</accession>